<name>A0A9P1FTW5_9DINO</name>
<sequence length="468" mass="52432">MSWWLRFASLDPTDGAYFAGLHEKYAPKVMNLLVKQGGIFVKIGQMLSLLPKGVLPEPYLREFKTLQTRVPPRPGSEVRQLISEALGAPLESVFSDFDDVPIGSASIGQVHKATLRLRGLEVVIKVQYPEVSRSIAADFANAERIVWLLDKSKVDDAREARKHHLEELDFQQEASNLLRVRQGLSQKFPEVKVPEPILEFCRPTVLVMTRLEGHSLLDAIMDMAEASRRWRLGAVTEFRPSLRIPDATKLKLLQLCMSASRSARNFGVALYNASAGRFGANKLSYSRSLCCFDTQEMCRKLWLIHGHQVLVDGVFSITALRRFVTLGQVPEKEMDLSTRLLIAHLLLALAADDDDDIAHWYQELGMSSRNGSVELLALNAKVKFGHASILSKETFERYKVLNSKDSLSRSENGCLCRLERLVQVLRGTSFLLGAPNYGTTLWAAGQQAFCSGKRPQMVSKCVQSTWLL</sequence>
<reference evidence="3 4" key="2">
    <citation type="submission" date="2024-05" db="EMBL/GenBank/DDBJ databases">
        <authorList>
            <person name="Chen Y."/>
            <person name="Shah S."/>
            <person name="Dougan E. K."/>
            <person name="Thang M."/>
            <person name="Chan C."/>
        </authorList>
    </citation>
    <scope>NUCLEOTIDE SEQUENCE [LARGE SCALE GENOMIC DNA]</scope>
</reference>
<dbReference type="OrthoDB" id="427480at2759"/>
<protein>
    <recommendedName>
        <fullName evidence="1">ABC1 atypical kinase-like domain-containing protein</fullName>
    </recommendedName>
</protein>
<dbReference type="PANTHER" id="PTHR43173:SF34">
    <property type="entry name" value="ABC1 ATYPICAL KINASE-LIKE DOMAIN-CONTAINING PROTEIN"/>
    <property type="match status" value="1"/>
</dbReference>
<comment type="caution">
    <text evidence="2">The sequence shown here is derived from an EMBL/GenBank/DDBJ whole genome shotgun (WGS) entry which is preliminary data.</text>
</comment>
<evidence type="ECO:0000259" key="1">
    <source>
        <dbReference type="Pfam" id="PF03109"/>
    </source>
</evidence>
<dbReference type="InterPro" id="IPR011009">
    <property type="entry name" value="Kinase-like_dom_sf"/>
</dbReference>
<feature type="domain" description="ABC1 atypical kinase-like" evidence="1">
    <location>
        <begin position="66"/>
        <end position="219"/>
    </location>
</feature>
<dbReference type="EMBL" id="CAMXCT030001104">
    <property type="protein sequence ID" value="CAL4774002.1"/>
    <property type="molecule type" value="Genomic_DNA"/>
</dbReference>
<reference evidence="2" key="1">
    <citation type="submission" date="2022-10" db="EMBL/GenBank/DDBJ databases">
        <authorList>
            <person name="Chen Y."/>
            <person name="Dougan E. K."/>
            <person name="Chan C."/>
            <person name="Rhodes N."/>
            <person name="Thang M."/>
        </authorList>
    </citation>
    <scope>NUCLEOTIDE SEQUENCE</scope>
</reference>
<dbReference type="InterPro" id="IPR004147">
    <property type="entry name" value="ABC1_dom"/>
</dbReference>
<accession>A0A9P1FTW5</accession>
<dbReference type="CDD" id="cd05121">
    <property type="entry name" value="ABC1_ADCK3-like"/>
    <property type="match status" value="1"/>
</dbReference>
<evidence type="ECO:0000313" key="4">
    <source>
        <dbReference type="Proteomes" id="UP001152797"/>
    </source>
</evidence>
<keyword evidence="4" id="KW-1185">Reference proteome</keyword>
<dbReference type="PANTHER" id="PTHR43173">
    <property type="entry name" value="ABC1 FAMILY PROTEIN"/>
    <property type="match status" value="1"/>
</dbReference>
<dbReference type="Proteomes" id="UP001152797">
    <property type="component" value="Unassembled WGS sequence"/>
</dbReference>
<evidence type="ECO:0000313" key="3">
    <source>
        <dbReference type="EMBL" id="CAL4774002.1"/>
    </source>
</evidence>
<evidence type="ECO:0000313" key="2">
    <source>
        <dbReference type="EMBL" id="CAI3986690.1"/>
    </source>
</evidence>
<organism evidence="2">
    <name type="scientific">Cladocopium goreaui</name>
    <dbReference type="NCBI Taxonomy" id="2562237"/>
    <lineage>
        <taxon>Eukaryota</taxon>
        <taxon>Sar</taxon>
        <taxon>Alveolata</taxon>
        <taxon>Dinophyceae</taxon>
        <taxon>Suessiales</taxon>
        <taxon>Symbiodiniaceae</taxon>
        <taxon>Cladocopium</taxon>
    </lineage>
</organism>
<dbReference type="SUPFAM" id="SSF56112">
    <property type="entry name" value="Protein kinase-like (PK-like)"/>
    <property type="match status" value="1"/>
</dbReference>
<dbReference type="AlphaFoldDB" id="A0A9P1FTW5"/>
<proteinExistence type="predicted"/>
<dbReference type="InterPro" id="IPR051130">
    <property type="entry name" value="Mito_struct-func_regulator"/>
</dbReference>
<dbReference type="Pfam" id="PF03109">
    <property type="entry name" value="ABC1"/>
    <property type="match status" value="1"/>
</dbReference>
<dbReference type="EMBL" id="CAMXCT010001104">
    <property type="protein sequence ID" value="CAI3986690.1"/>
    <property type="molecule type" value="Genomic_DNA"/>
</dbReference>
<dbReference type="EMBL" id="CAMXCT020001104">
    <property type="protein sequence ID" value="CAL1140065.1"/>
    <property type="molecule type" value="Genomic_DNA"/>
</dbReference>
<gene>
    <name evidence="2" type="ORF">C1SCF055_LOCUS14023</name>
</gene>